<comment type="catalytic activity">
    <reaction evidence="1">
        <text>Hydrolysis of terminal non-reducing beta-D-galactose residues in beta-D-galactosides.</text>
        <dbReference type="EC" id="3.2.1.23"/>
    </reaction>
</comment>
<accession>A0AAN8ZS18</accession>
<evidence type="ECO:0000259" key="5">
    <source>
        <dbReference type="Pfam" id="PF01301"/>
    </source>
</evidence>
<keyword evidence="7" id="KW-1185">Reference proteome</keyword>
<evidence type="ECO:0000313" key="6">
    <source>
        <dbReference type="EMBL" id="KAK6944718.1"/>
    </source>
</evidence>
<dbReference type="InterPro" id="IPR017853">
    <property type="entry name" value="GH"/>
</dbReference>
<dbReference type="GO" id="GO:0005975">
    <property type="term" value="P:carbohydrate metabolic process"/>
    <property type="evidence" value="ECO:0007669"/>
    <property type="project" value="InterPro"/>
</dbReference>
<protein>
    <recommendedName>
        <fullName evidence="3">beta-galactosidase</fullName>
        <ecNumber evidence="3">3.2.1.23</ecNumber>
    </recommendedName>
</protein>
<dbReference type="InterPro" id="IPR001944">
    <property type="entry name" value="Glycoside_Hdrlase_35"/>
</dbReference>
<keyword evidence="6" id="KW-0378">Hydrolase</keyword>
<organism evidence="6 7">
    <name type="scientific">Dillenia turbinata</name>
    <dbReference type="NCBI Taxonomy" id="194707"/>
    <lineage>
        <taxon>Eukaryota</taxon>
        <taxon>Viridiplantae</taxon>
        <taxon>Streptophyta</taxon>
        <taxon>Embryophyta</taxon>
        <taxon>Tracheophyta</taxon>
        <taxon>Spermatophyta</taxon>
        <taxon>Magnoliopsida</taxon>
        <taxon>eudicotyledons</taxon>
        <taxon>Gunneridae</taxon>
        <taxon>Pentapetalae</taxon>
        <taxon>Dilleniales</taxon>
        <taxon>Dilleniaceae</taxon>
        <taxon>Dillenia</taxon>
    </lineage>
</organism>
<evidence type="ECO:0000313" key="7">
    <source>
        <dbReference type="Proteomes" id="UP001370490"/>
    </source>
</evidence>
<dbReference type="Gene3D" id="3.20.20.80">
    <property type="entry name" value="Glycosidases"/>
    <property type="match status" value="1"/>
</dbReference>
<reference evidence="6 7" key="1">
    <citation type="submission" date="2023-12" db="EMBL/GenBank/DDBJ databases">
        <title>A high-quality genome assembly for Dillenia turbinata (Dilleniales).</title>
        <authorList>
            <person name="Chanderbali A."/>
        </authorList>
    </citation>
    <scope>NUCLEOTIDE SEQUENCE [LARGE SCALE GENOMIC DNA]</scope>
    <source>
        <strain evidence="6">LSX21</strain>
        <tissue evidence="6">Leaf</tissue>
    </source>
</reference>
<evidence type="ECO:0000256" key="3">
    <source>
        <dbReference type="ARBA" id="ARBA00012756"/>
    </source>
</evidence>
<dbReference type="Pfam" id="PF01301">
    <property type="entry name" value="Glyco_hydro_35"/>
    <property type="match status" value="1"/>
</dbReference>
<gene>
    <name evidence="6" type="ORF">RJ641_025820</name>
</gene>
<evidence type="ECO:0000256" key="2">
    <source>
        <dbReference type="ARBA" id="ARBA00009809"/>
    </source>
</evidence>
<dbReference type="EMBL" id="JBAMMX010000003">
    <property type="protein sequence ID" value="KAK6944718.1"/>
    <property type="molecule type" value="Genomic_DNA"/>
</dbReference>
<name>A0AAN8ZS18_9MAGN</name>
<proteinExistence type="inferred from homology"/>
<evidence type="ECO:0000256" key="4">
    <source>
        <dbReference type="SAM" id="MobiDB-lite"/>
    </source>
</evidence>
<dbReference type="SUPFAM" id="SSF51445">
    <property type="entry name" value="(Trans)glycosidases"/>
    <property type="match status" value="1"/>
</dbReference>
<comment type="caution">
    <text evidence="6">The sequence shown here is derived from an EMBL/GenBank/DDBJ whole genome shotgun (WGS) entry which is preliminary data.</text>
</comment>
<evidence type="ECO:0000256" key="1">
    <source>
        <dbReference type="ARBA" id="ARBA00001412"/>
    </source>
</evidence>
<sequence length="159" mass="17238">MTKAKAKAKAKSEDDGEGEGEGRRANRGGREFFLAITIDGQRRVLISGSIHSPVALCKFLEPVQDAGFYAVLHIGPYVCAEWNYGGFPVRLQNVPGIELRTSNTIFMNEMQNFTSLIVDVATEENLFASQGGPVILARIENEHGNVVASHGDAGKAYVN</sequence>
<dbReference type="GO" id="GO:0004565">
    <property type="term" value="F:beta-galactosidase activity"/>
    <property type="evidence" value="ECO:0007669"/>
    <property type="project" value="UniProtKB-EC"/>
</dbReference>
<dbReference type="AlphaFoldDB" id="A0AAN8ZS18"/>
<dbReference type="InterPro" id="IPR031330">
    <property type="entry name" value="Gly_Hdrlase_35_cat"/>
</dbReference>
<dbReference type="EC" id="3.2.1.23" evidence="3"/>
<comment type="similarity">
    <text evidence="2">Belongs to the glycosyl hydrolase 35 family.</text>
</comment>
<dbReference type="PANTHER" id="PTHR23421">
    <property type="entry name" value="BETA-GALACTOSIDASE RELATED"/>
    <property type="match status" value="1"/>
</dbReference>
<feature type="domain" description="Glycoside hydrolase 35 catalytic" evidence="5">
    <location>
        <begin position="56"/>
        <end position="146"/>
    </location>
</feature>
<feature type="region of interest" description="Disordered" evidence="4">
    <location>
        <begin position="1"/>
        <end position="25"/>
    </location>
</feature>
<dbReference type="Proteomes" id="UP001370490">
    <property type="component" value="Unassembled WGS sequence"/>
</dbReference>